<dbReference type="EMBL" id="LR877164">
    <property type="protein sequence ID" value="CAD2221305.1"/>
    <property type="molecule type" value="Genomic_DNA"/>
</dbReference>
<proteinExistence type="predicted"/>
<keyword evidence="2" id="KW-1185">Reference proteome</keyword>
<dbReference type="AlphaFoldDB" id="S9VD71"/>
<evidence type="ECO:0008006" key="3">
    <source>
        <dbReference type="Google" id="ProtNLM"/>
    </source>
</evidence>
<reference evidence="1 2" key="1">
    <citation type="submission" date="2020-08" db="EMBL/GenBank/DDBJ databases">
        <authorList>
            <person name="Newling K."/>
            <person name="Davey J."/>
            <person name="Forrester S."/>
        </authorList>
    </citation>
    <scope>NUCLEOTIDE SEQUENCE [LARGE SCALE GENOMIC DNA]</scope>
    <source>
        <strain evidence="2">Crithidia deanei Carvalho (ATCC PRA-265)</strain>
    </source>
</reference>
<accession>S9VD71</accession>
<dbReference type="OrthoDB" id="1045822at2759"/>
<sequence length="154" mass="16755">MGQQVSECGQNLPLGLCGIDQINWGGQAGAFYECWKLDPCCGGLTDALLCFVHWTCCSPCSACKLYASSLGDQCSVWPHCFCILCCPVGRLFTRYNLRKKNGTNGNMIGDFICIWCCAPCACCQELRSVSNGAWRVVPECDCPGLIVPGCKFLN</sequence>
<evidence type="ECO:0000313" key="2">
    <source>
        <dbReference type="Proteomes" id="UP000515908"/>
    </source>
</evidence>
<name>S9VD71_9TRYP</name>
<dbReference type="Proteomes" id="UP000515908">
    <property type="component" value="Chromosome 20"/>
</dbReference>
<protein>
    <recommendedName>
        <fullName evidence="3">PLAC8 family</fullName>
    </recommendedName>
</protein>
<dbReference type="VEuPathDB" id="TriTrypDB:ADEAN_000883700"/>
<gene>
    <name evidence="1" type="ORF">ADEAN_000883700</name>
</gene>
<organism evidence="1 2">
    <name type="scientific">Angomonas deanei</name>
    <dbReference type="NCBI Taxonomy" id="59799"/>
    <lineage>
        <taxon>Eukaryota</taxon>
        <taxon>Discoba</taxon>
        <taxon>Euglenozoa</taxon>
        <taxon>Kinetoplastea</taxon>
        <taxon>Metakinetoplastina</taxon>
        <taxon>Trypanosomatida</taxon>
        <taxon>Trypanosomatidae</taxon>
        <taxon>Strigomonadinae</taxon>
        <taxon>Angomonas</taxon>
    </lineage>
</organism>
<evidence type="ECO:0000313" key="1">
    <source>
        <dbReference type="EMBL" id="CAD2221305.1"/>
    </source>
</evidence>